<evidence type="ECO:0000259" key="6">
    <source>
        <dbReference type="Pfam" id="PF00692"/>
    </source>
</evidence>
<dbReference type="Pfam" id="PF00692">
    <property type="entry name" value="dUTPase"/>
    <property type="match status" value="1"/>
</dbReference>
<keyword evidence="5" id="KW-0460">Magnesium</keyword>
<dbReference type="PANTHER" id="PTHR11241">
    <property type="entry name" value="DEOXYURIDINE 5'-TRIPHOSPHATE NUCLEOTIDOHYDROLASE"/>
    <property type="match status" value="1"/>
</dbReference>
<feature type="binding site" evidence="5">
    <location>
        <begin position="68"/>
        <end position="70"/>
    </location>
    <ligand>
        <name>substrate</name>
    </ligand>
</feature>
<comment type="pathway">
    <text evidence="5">Pyrimidine metabolism; dUMP biosynthesis; dUMP from dCTP (dUTP route): step 2/2.</text>
</comment>
<evidence type="ECO:0000256" key="3">
    <source>
        <dbReference type="ARBA" id="ARBA00023080"/>
    </source>
</evidence>
<dbReference type="CDD" id="cd07557">
    <property type="entry name" value="trimeric_dUTPase"/>
    <property type="match status" value="1"/>
</dbReference>
<dbReference type="UniPathway" id="UPA00610">
    <property type="reaction ID" value="UER00666"/>
</dbReference>
<dbReference type="InterPro" id="IPR033704">
    <property type="entry name" value="dUTPase_trimeric"/>
</dbReference>
<evidence type="ECO:0000256" key="5">
    <source>
        <dbReference type="HAMAP-Rule" id="MF_00116"/>
    </source>
</evidence>
<dbReference type="PANTHER" id="PTHR11241:SF0">
    <property type="entry name" value="DEOXYURIDINE 5'-TRIPHOSPHATE NUCLEOTIDOHYDROLASE"/>
    <property type="match status" value="1"/>
</dbReference>
<comment type="cofactor">
    <cofactor evidence="5">
        <name>Mg(2+)</name>
        <dbReference type="ChEBI" id="CHEBI:18420"/>
    </cofactor>
</comment>
<comment type="similarity">
    <text evidence="1 5">Belongs to the dUTPase family.</text>
</comment>
<keyword evidence="3 5" id="KW-0546">Nucleotide metabolism</keyword>
<evidence type="ECO:0000256" key="4">
    <source>
        <dbReference type="ARBA" id="ARBA00047686"/>
    </source>
</evidence>
<gene>
    <name evidence="5" type="primary">dut</name>
    <name evidence="7" type="ORF">ENW00_09180</name>
</gene>
<feature type="domain" description="dUTPase-like" evidence="6">
    <location>
        <begin position="14"/>
        <end position="147"/>
    </location>
</feature>
<dbReference type="GO" id="GO:0006226">
    <property type="term" value="P:dUMP biosynthetic process"/>
    <property type="evidence" value="ECO:0007669"/>
    <property type="project" value="UniProtKB-UniRule"/>
</dbReference>
<comment type="caution">
    <text evidence="7">The sequence shown here is derived from an EMBL/GenBank/DDBJ whole genome shotgun (WGS) entry which is preliminary data.</text>
</comment>
<evidence type="ECO:0000256" key="1">
    <source>
        <dbReference type="ARBA" id="ARBA00006581"/>
    </source>
</evidence>
<dbReference type="GO" id="GO:0046081">
    <property type="term" value="P:dUTP catabolic process"/>
    <property type="evidence" value="ECO:0007669"/>
    <property type="project" value="InterPro"/>
</dbReference>
<dbReference type="HAMAP" id="MF_00116">
    <property type="entry name" value="dUTPase_bact"/>
    <property type="match status" value="1"/>
</dbReference>
<feature type="binding site" evidence="5">
    <location>
        <position position="81"/>
    </location>
    <ligand>
        <name>substrate</name>
    </ligand>
</feature>
<dbReference type="InterPro" id="IPR036157">
    <property type="entry name" value="dUTPase-like_sf"/>
</dbReference>
<comment type="caution">
    <text evidence="5">Lacks conserved residue(s) required for the propagation of feature annotation.</text>
</comment>
<feature type="binding site" evidence="5">
    <location>
        <begin position="85"/>
        <end position="87"/>
    </location>
    <ligand>
        <name>substrate</name>
    </ligand>
</feature>
<dbReference type="SUPFAM" id="SSF51283">
    <property type="entry name" value="dUTPase-like"/>
    <property type="match status" value="1"/>
</dbReference>
<dbReference type="AlphaFoldDB" id="A0A7C3MK20"/>
<dbReference type="GO" id="GO:0004170">
    <property type="term" value="F:dUTP diphosphatase activity"/>
    <property type="evidence" value="ECO:0007669"/>
    <property type="project" value="UniProtKB-UniRule"/>
</dbReference>
<evidence type="ECO:0000256" key="2">
    <source>
        <dbReference type="ARBA" id="ARBA00022801"/>
    </source>
</evidence>
<proteinExistence type="inferred from homology"/>
<organism evidence="7">
    <name type="scientific">Dictyoglomus thermophilum</name>
    <dbReference type="NCBI Taxonomy" id="14"/>
    <lineage>
        <taxon>Bacteria</taxon>
        <taxon>Pseudomonadati</taxon>
        <taxon>Dictyoglomota</taxon>
        <taxon>Dictyoglomia</taxon>
        <taxon>Dictyoglomales</taxon>
        <taxon>Dictyoglomaceae</taxon>
        <taxon>Dictyoglomus</taxon>
    </lineage>
</organism>
<keyword evidence="5" id="KW-0479">Metal-binding</keyword>
<dbReference type="NCBIfam" id="TIGR00576">
    <property type="entry name" value="dut"/>
    <property type="match status" value="1"/>
</dbReference>
<dbReference type="EMBL" id="DTIN01000040">
    <property type="protein sequence ID" value="HFX14294.1"/>
    <property type="molecule type" value="Genomic_DNA"/>
</dbReference>
<dbReference type="InterPro" id="IPR008181">
    <property type="entry name" value="dUTPase"/>
</dbReference>
<dbReference type="Gene3D" id="2.70.40.10">
    <property type="match status" value="1"/>
</dbReference>
<accession>A0A7C3MK20</accession>
<name>A0A7C3MK20_DICTH</name>
<dbReference type="EC" id="3.6.1.23" evidence="5"/>
<dbReference type="InterPro" id="IPR029054">
    <property type="entry name" value="dUTPase-like"/>
</dbReference>
<dbReference type="NCBIfam" id="NF001862">
    <property type="entry name" value="PRK00601.1"/>
    <property type="match status" value="1"/>
</dbReference>
<comment type="catalytic activity">
    <reaction evidence="4 5">
        <text>dUTP + H2O = dUMP + diphosphate + H(+)</text>
        <dbReference type="Rhea" id="RHEA:10248"/>
        <dbReference type="ChEBI" id="CHEBI:15377"/>
        <dbReference type="ChEBI" id="CHEBI:15378"/>
        <dbReference type="ChEBI" id="CHEBI:33019"/>
        <dbReference type="ChEBI" id="CHEBI:61555"/>
        <dbReference type="ChEBI" id="CHEBI:246422"/>
        <dbReference type="EC" id="3.6.1.23"/>
    </reaction>
</comment>
<keyword evidence="2 5" id="KW-0378">Hydrolase</keyword>
<dbReference type="GO" id="GO:0000287">
    <property type="term" value="F:magnesium ion binding"/>
    <property type="evidence" value="ECO:0007669"/>
    <property type="project" value="UniProtKB-UniRule"/>
</dbReference>
<comment type="function">
    <text evidence="5">This enzyme is involved in nucleotide metabolism: it produces dUMP, the immediate precursor of thymidine nucleotides and it decreases the intracellular concentration of dUTP so that uracil cannot be incorporated into DNA.</text>
</comment>
<sequence>MKVKVLIERIDKELSLPFYATSGSAALDLYSRVDFVLPPFNEIGGGIIIPTGIKIALPEGYLALVLPRSGLSAKESITVLNTPGLIDSDYRGEILVNLINFSQRPFYGKKGMRIAQLLVLHYPRVEWEEVESLPLTERGEGGLGSTGIL</sequence>
<evidence type="ECO:0000313" key="7">
    <source>
        <dbReference type="EMBL" id="HFX14294.1"/>
    </source>
</evidence>
<reference evidence="7" key="1">
    <citation type="journal article" date="2020" name="mSystems">
        <title>Genome- and Community-Level Interaction Insights into Carbon Utilization and Element Cycling Functions of Hydrothermarchaeota in Hydrothermal Sediment.</title>
        <authorList>
            <person name="Zhou Z."/>
            <person name="Liu Y."/>
            <person name="Xu W."/>
            <person name="Pan J."/>
            <person name="Luo Z.H."/>
            <person name="Li M."/>
        </authorList>
    </citation>
    <scope>NUCLEOTIDE SEQUENCE [LARGE SCALE GENOMIC DNA]</scope>
    <source>
        <strain evidence="7">SpSt-81</strain>
    </source>
</reference>
<protein>
    <recommendedName>
        <fullName evidence="5">Deoxyuridine 5'-triphosphate nucleotidohydrolase</fullName>
        <shortName evidence="5">dUTPase</shortName>
        <ecNumber evidence="5">3.6.1.23</ecNumber>
    </recommendedName>
    <alternativeName>
        <fullName evidence="5">dUTP pyrophosphatase</fullName>
    </alternativeName>
</protein>